<protein>
    <submittedName>
        <fullName evidence="1">Uncharacterized protein</fullName>
    </submittedName>
</protein>
<reference evidence="1 2" key="1">
    <citation type="submission" date="2024-04" db="EMBL/GenBank/DDBJ databases">
        <title>Phyllosticta paracitricarpa is synonymous to the EU quarantine fungus P. citricarpa based on phylogenomic analyses.</title>
        <authorList>
            <consortium name="Lawrence Berkeley National Laboratory"/>
            <person name="Van Ingen-Buijs V.A."/>
            <person name="Van Westerhoven A.C."/>
            <person name="Haridas S."/>
            <person name="Skiadas P."/>
            <person name="Martin F."/>
            <person name="Groenewald J.Z."/>
            <person name="Crous P.W."/>
            <person name="Seidl M.F."/>
        </authorList>
    </citation>
    <scope>NUCLEOTIDE SEQUENCE [LARGE SCALE GENOMIC DNA]</scope>
    <source>
        <strain evidence="1 2">CBS 123374</strain>
    </source>
</reference>
<name>A0ABR1Z5E3_9PEZI</name>
<accession>A0ABR1Z5E3</accession>
<evidence type="ECO:0000313" key="1">
    <source>
        <dbReference type="EMBL" id="KAK8247281.1"/>
    </source>
</evidence>
<gene>
    <name evidence="1" type="ORF">HDK90DRAFT_37796</name>
</gene>
<dbReference type="EMBL" id="JBBWRZ010000001">
    <property type="protein sequence ID" value="KAK8247281.1"/>
    <property type="molecule type" value="Genomic_DNA"/>
</dbReference>
<sequence>MPENRNTITWRRRPPQGRALRRRLSLPLVYFWPFNIVLVLLAALLSTLLSLGPALAGRQLTGSGSFGRHALCVRLHGLPETGWETGTKSCGDDSFFGYDICDCDTGRSRNAVAEHEKDEENFLDHLPWRTSQRSRRASLLLIDRRLEAAFLSSGSQSVLSPHDRLPTYGQSKVGLPFLQSHMNSARSVGKVWLLAGWDRCLAAGSDVAAHARAQCAPPADTRASDWSYPSFSSSVFPPHQSCLARRR</sequence>
<proteinExistence type="predicted"/>
<dbReference type="Proteomes" id="UP001492380">
    <property type="component" value="Unassembled WGS sequence"/>
</dbReference>
<keyword evidence="2" id="KW-1185">Reference proteome</keyword>
<comment type="caution">
    <text evidence="1">The sequence shown here is derived from an EMBL/GenBank/DDBJ whole genome shotgun (WGS) entry which is preliminary data.</text>
</comment>
<evidence type="ECO:0000313" key="2">
    <source>
        <dbReference type="Proteomes" id="UP001492380"/>
    </source>
</evidence>
<organism evidence="1 2">
    <name type="scientific">Phyllosticta capitalensis</name>
    <dbReference type="NCBI Taxonomy" id="121624"/>
    <lineage>
        <taxon>Eukaryota</taxon>
        <taxon>Fungi</taxon>
        <taxon>Dikarya</taxon>
        <taxon>Ascomycota</taxon>
        <taxon>Pezizomycotina</taxon>
        <taxon>Dothideomycetes</taxon>
        <taxon>Dothideomycetes incertae sedis</taxon>
        <taxon>Botryosphaeriales</taxon>
        <taxon>Phyllostictaceae</taxon>
        <taxon>Phyllosticta</taxon>
    </lineage>
</organism>